<evidence type="ECO:0000256" key="1">
    <source>
        <dbReference type="SAM" id="MobiDB-lite"/>
    </source>
</evidence>
<protein>
    <submittedName>
        <fullName evidence="2">DUF3140 domain-containing protein</fullName>
    </submittedName>
</protein>
<dbReference type="EMBL" id="JBEPCU010000423">
    <property type="protein sequence ID" value="MER6979736.1"/>
    <property type="molecule type" value="Genomic_DNA"/>
</dbReference>
<sequence length="115" mass="12951">MSDAIEDDAVWDEFHRVVNMTSQELAAWLRVQDAGEQTEPLPDEAGAPIGQHVLAILQKRRMDLTEDDLRVMREVVDLVTSQVDPANEPEPESAEGTDRRHRLMTLGHDPLKAAR</sequence>
<feature type="region of interest" description="Disordered" evidence="1">
    <location>
        <begin position="83"/>
        <end position="115"/>
    </location>
</feature>
<reference evidence="2 3" key="1">
    <citation type="submission" date="2024-06" db="EMBL/GenBank/DDBJ databases">
        <title>The Natural Products Discovery Center: Release of the First 8490 Sequenced Strains for Exploring Actinobacteria Biosynthetic Diversity.</title>
        <authorList>
            <person name="Kalkreuter E."/>
            <person name="Kautsar S.A."/>
            <person name="Yang D."/>
            <person name="Bader C.D."/>
            <person name="Teijaro C.N."/>
            <person name="Fluegel L."/>
            <person name="Davis C.M."/>
            <person name="Simpson J.R."/>
            <person name="Lauterbach L."/>
            <person name="Steele A.D."/>
            <person name="Gui C."/>
            <person name="Meng S."/>
            <person name="Li G."/>
            <person name="Viehrig K."/>
            <person name="Ye F."/>
            <person name="Su P."/>
            <person name="Kiefer A.F."/>
            <person name="Nichols A."/>
            <person name="Cepeda A.J."/>
            <person name="Yan W."/>
            <person name="Fan B."/>
            <person name="Jiang Y."/>
            <person name="Adhikari A."/>
            <person name="Zheng C.-J."/>
            <person name="Schuster L."/>
            <person name="Cowan T.M."/>
            <person name="Smanski M.J."/>
            <person name="Chevrette M.G."/>
            <person name="De Carvalho L.P.S."/>
            <person name="Shen B."/>
        </authorList>
    </citation>
    <scope>NUCLEOTIDE SEQUENCE [LARGE SCALE GENOMIC DNA]</scope>
    <source>
        <strain evidence="2 3">NPDC000634</strain>
    </source>
</reference>
<dbReference type="PANTHER" id="PTHR40630">
    <property type="entry name" value="POSSIBLE DNA-BINDING PROTEIN"/>
    <property type="match status" value="1"/>
</dbReference>
<proteinExistence type="predicted"/>
<evidence type="ECO:0000313" key="2">
    <source>
        <dbReference type="EMBL" id="MER6979736.1"/>
    </source>
</evidence>
<dbReference type="PANTHER" id="PTHR40630:SF1">
    <property type="entry name" value="DNA-BINDING PROTEIN"/>
    <property type="match status" value="1"/>
</dbReference>
<dbReference type="Pfam" id="PF11338">
    <property type="entry name" value="DUF3140"/>
    <property type="match status" value="1"/>
</dbReference>
<dbReference type="Proteomes" id="UP001458415">
    <property type="component" value="Unassembled WGS sequence"/>
</dbReference>
<evidence type="ECO:0000313" key="3">
    <source>
        <dbReference type="Proteomes" id="UP001458415"/>
    </source>
</evidence>
<gene>
    <name evidence="2" type="ORF">ABT317_22850</name>
</gene>
<name>A0ABV1W6C2_9ACTN</name>
<organism evidence="2 3">
    <name type="scientific">Streptomyces carpinensis</name>
    <dbReference type="NCBI Taxonomy" id="66369"/>
    <lineage>
        <taxon>Bacteria</taxon>
        <taxon>Bacillati</taxon>
        <taxon>Actinomycetota</taxon>
        <taxon>Actinomycetes</taxon>
        <taxon>Kitasatosporales</taxon>
        <taxon>Streptomycetaceae</taxon>
        <taxon>Streptomyces</taxon>
    </lineage>
</organism>
<accession>A0ABV1W6C2</accession>
<dbReference type="InterPro" id="IPR021487">
    <property type="entry name" value="DUF3140"/>
</dbReference>
<keyword evidence="3" id="KW-1185">Reference proteome</keyword>
<dbReference type="RefSeq" id="WP_086729671.1">
    <property type="nucleotide sequence ID" value="NZ_MUBM01000337.1"/>
</dbReference>
<comment type="caution">
    <text evidence="2">The sequence shown here is derived from an EMBL/GenBank/DDBJ whole genome shotgun (WGS) entry which is preliminary data.</text>
</comment>